<gene>
    <name evidence="2" type="ORF">D5400_11680</name>
</gene>
<dbReference type="KEGG" id="abaw:D5400_11680"/>
<evidence type="ECO:0000313" key="3">
    <source>
        <dbReference type="Proteomes" id="UP000268192"/>
    </source>
</evidence>
<organism evidence="2 3">
    <name type="scientific">Georhizobium profundi</name>
    <dbReference type="NCBI Taxonomy" id="2341112"/>
    <lineage>
        <taxon>Bacteria</taxon>
        <taxon>Pseudomonadati</taxon>
        <taxon>Pseudomonadota</taxon>
        <taxon>Alphaproteobacteria</taxon>
        <taxon>Hyphomicrobiales</taxon>
        <taxon>Rhizobiaceae</taxon>
        <taxon>Georhizobium</taxon>
    </lineage>
</organism>
<evidence type="ECO:0000256" key="1">
    <source>
        <dbReference type="SAM" id="MobiDB-lite"/>
    </source>
</evidence>
<proteinExistence type="predicted"/>
<dbReference type="EMBL" id="CP032509">
    <property type="protein sequence ID" value="AZN71848.1"/>
    <property type="molecule type" value="Genomic_DNA"/>
</dbReference>
<accession>A0A3Q8XNV1</accession>
<dbReference type="Proteomes" id="UP000268192">
    <property type="component" value="Chromosome"/>
</dbReference>
<dbReference type="RefSeq" id="WP_126010167.1">
    <property type="nucleotide sequence ID" value="NZ_CP032509.1"/>
</dbReference>
<name>A0A3Q8XNV1_9HYPH</name>
<evidence type="ECO:0000313" key="2">
    <source>
        <dbReference type="EMBL" id="AZN71848.1"/>
    </source>
</evidence>
<keyword evidence="3" id="KW-1185">Reference proteome</keyword>
<protein>
    <recommendedName>
        <fullName evidence="4">DUF927 domain-containing protein</fullName>
    </recommendedName>
</protein>
<reference evidence="2 3" key="1">
    <citation type="submission" date="2018-09" db="EMBL/GenBank/DDBJ databases">
        <title>Marinorhizobium profundi gen. nov., sp. nov., isolated from a deep-sea sediment sample from the New Britain Trench and proposal of Marinorhizobiaceae fam. nov. in the order Rhizobiales of the class Alphaproteobacteria.</title>
        <authorList>
            <person name="Cao J."/>
        </authorList>
    </citation>
    <scope>NUCLEOTIDE SEQUENCE [LARGE SCALE GENOMIC DNA]</scope>
    <source>
        <strain evidence="2 3">WS11</strain>
    </source>
</reference>
<dbReference type="OrthoDB" id="7208869at2"/>
<sequence>MAKRKTINHAGVTGTRAVFLDAMRWIESRAIAEDPDPNFSRDGIKPGQWPGAPWDNLPPNCPVQVLGHNGDLIYCRSATGQLHEVERWDYPTLVKLFAPYINFLYWAWPGFGSGGKDADGQELPPIVKRVERDKAVTCLIAEGKRRGLFDPKKRVRGRGGWMAANGAFVWHSGERIWTVDSGLKLSCADPGEHDGDFYTKLPSVMEPWQMPVNILDTPASRILEDLKTWNWERPYLDPLLLLGWIGTAFMGGALANRPIVFTTGGAGVGKSTLHQVTEAILDDAVHALVDTTAAGIYQHVKHDSLPVTVDELEAKKGSTKATAVIELARLAFSGGKMARGGASHDGTTFQARSCFMFSAILHPPLAVQDKTRMAILNLRKLNKGHGREPVINDADGRMLLRQVMDGWTGFNTKILPDWRKTLHMAEFDARAISTYGTLLAAAELLVGPLAMEAIGLPVGDQHALAEMIQEATSVERAEQMEKWQECLEHLLAAPIEGYNGGQRMTVGSVLHEFENVGQTIEITRDKLALAGLGIRRAGDPGQGPCLAIPAQHPALGKIFQDTDFYDGGWINALKQGPDQVVLTKAPKNTKVVKISRVAKHCLLVDLGSYDAMMPKEQ</sequence>
<evidence type="ECO:0008006" key="4">
    <source>
        <dbReference type="Google" id="ProtNLM"/>
    </source>
</evidence>
<dbReference type="AlphaFoldDB" id="A0A3Q8XNV1"/>
<feature type="region of interest" description="Disordered" evidence="1">
    <location>
        <begin position="34"/>
        <end position="53"/>
    </location>
</feature>